<dbReference type="Gene3D" id="3.40.50.720">
    <property type="entry name" value="NAD(P)-binding Rossmann-like Domain"/>
    <property type="match status" value="1"/>
</dbReference>
<accession>A0A562DIS7</accession>
<dbReference type="GO" id="GO:0008270">
    <property type="term" value="F:zinc ion binding"/>
    <property type="evidence" value="ECO:0007669"/>
    <property type="project" value="InterPro"/>
</dbReference>
<dbReference type="AlphaFoldDB" id="A0A562DIS7"/>
<evidence type="ECO:0000256" key="2">
    <source>
        <dbReference type="RuleBase" id="RU361277"/>
    </source>
</evidence>
<evidence type="ECO:0000259" key="3">
    <source>
        <dbReference type="Pfam" id="PF00107"/>
    </source>
</evidence>
<dbReference type="RefSeq" id="WP_145693043.1">
    <property type="nucleotide sequence ID" value="NZ_VLJT01000052.1"/>
</dbReference>
<dbReference type="EMBL" id="VLJT01000052">
    <property type="protein sequence ID" value="TWH09569.1"/>
    <property type="molecule type" value="Genomic_DNA"/>
</dbReference>
<keyword evidence="2" id="KW-0862">Zinc</keyword>
<dbReference type="PROSITE" id="PS00059">
    <property type="entry name" value="ADH_ZINC"/>
    <property type="match status" value="1"/>
</dbReference>
<dbReference type="InterPro" id="IPR013154">
    <property type="entry name" value="ADH-like_N"/>
</dbReference>
<dbReference type="Proteomes" id="UP000317573">
    <property type="component" value="Unassembled WGS sequence"/>
</dbReference>
<dbReference type="SUPFAM" id="SSF50129">
    <property type="entry name" value="GroES-like"/>
    <property type="match status" value="1"/>
</dbReference>
<dbReference type="Pfam" id="PF08240">
    <property type="entry name" value="ADH_N"/>
    <property type="match status" value="1"/>
</dbReference>
<comment type="caution">
    <text evidence="5">The sequence shown here is derived from an EMBL/GenBank/DDBJ whole genome shotgun (WGS) entry which is preliminary data.</text>
</comment>
<feature type="domain" description="Alcohol dehydrogenase-like C-terminal" evidence="3">
    <location>
        <begin position="177"/>
        <end position="273"/>
    </location>
</feature>
<dbReference type="InterPro" id="IPR036291">
    <property type="entry name" value="NAD(P)-bd_dom_sf"/>
</dbReference>
<comment type="similarity">
    <text evidence="2">Belongs to the zinc-containing alcohol dehydrogenase family.</text>
</comment>
<sequence length="349" mass="36341">MRAAALLNGTIAATDIPEPPDLGPDQVLVAVHSCGICGSDLSLWKDAQAFVDVSLAGQNSLSIFDPTRPVVPGHEFSGTVVGCGENVEDFGTGDRVAGIGVATDPSTGEMTIIGYSNKYPGAFAERIVVDSAFLRHVPDGLSLDDAALAEPLHVGETHVQQSQYRQGETALVIGAGPIGLGVVIALAQRGCESIIVVEPSPKRRKLAAAFGATTVAAPVPGGPAELLPQGRVHSSAVAYECSGRQGAIDELTRTLPHGSRIQVVASPFKPETFIPVIAQWRQIAMNFGSGVVEDPYGITLDRLAQGVVDTSLLITGHVTIDDVGAAFASLLDPEDHVKILVHPESTVGR</sequence>
<organism evidence="5 6">
    <name type="scientific">Rhodococcus rhodochrous J45</name>
    <dbReference type="NCBI Taxonomy" id="935266"/>
    <lineage>
        <taxon>Bacteria</taxon>
        <taxon>Bacillati</taxon>
        <taxon>Actinomycetota</taxon>
        <taxon>Actinomycetes</taxon>
        <taxon>Mycobacteriales</taxon>
        <taxon>Nocardiaceae</taxon>
        <taxon>Rhodococcus</taxon>
    </lineage>
</organism>
<gene>
    <name evidence="5" type="ORF">L618_005100000080</name>
</gene>
<dbReference type="GO" id="GO:0016491">
    <property type="term" value="F:oxidoreductase activity"/>
    <property type="evidence" value="ECO:0007669"/>
    <property type="project" value="UniProtKB-KW"/>
</dbReference>
<dbReference type="Gene3D" id="3.90.180.10">
    <property type="entry name" value="Medium-chain alcohol dehydrogenases, catalytic domain"/>
    <property type="match status" value="1"/>
</dbReference>
<evidence type="ECO:0000259" key="4">
    <source>
        <dbReference type="Pfam" id="PF08240"/>
    </source>
</evidence>
<dbReference type="InterPro" id="IPR013149">
    <property type="entry name" value="ADH-like_C"/>
</dbReference>
<protein>
    <submittedName>
        <fullName evidence="5">Threonine dehydrogenase-like Zn-dependent dehydrogenase</fullName>
    </submittedName>
</protein>
<dbReference type="InterPro" id="IPR011032">
    <property type="entry name" value="GroES-like_sf"/>
</dbReference>
<dbReference type="PANTHER" id="PTHR43189:SF1">
    <property type="entry name" value="ZINC-TYPE ALCOHOL DEHYDROGENASE-LIKE PROTEIN C1198.01"/>
    <property type="match status" value="1"/>
</dbReference>
<evidence type="ECO:0000313" key="6">
    <source>
        <dbReference type="Proteomes" id="UP000317573"/>
    </source>
</evidence>
<keyword evidence="1" id="KW-0560">Oxidoreductase</keyword>
<comment type="cofactor">
    <cofactor evidence="2">
        <name>Zn(2+)</name>
        <dbReference type="ChEBI" id="CHEBI:29105"/>
    </cofactor>
</comment>
<evidence type="ECO:0000256" key="1">
    <source>
        <dbReference type="ARBA" id="ARBA00023002"/>
    </source>
</evidence>
<dbReference type="PANTHER" id="PTHR43189">
    <property type="entry name" value="ZINC-TYPE ALCOHOL DEHYDROGENASE-LIKE PROTEIN C1198.01-RELATED"/>
    <property type="match status" value="1"/>
</dbReference>
<reference evidence="5 6" key="1">
    <citation type="submission" date="2019-07" db="EMBL/GenBank/DDBJ databases">
        <title>Genome sequencing of lignin-degrading bacterial isolates.</title>
        <authorList>
            <person name="Gladden J."/>
        </authorList>
    </citation>
    <scope>NUCLEOTIDE SEQUENCE [LARGE SCALE GENOMIC DNA]</scope>
    <source>
        <strain evidence="5 6">J45</strain>
    </source>
</reference>
<dbReference type="InterPro" id="IPR002328">
    <property type="entry name" value="ADH_Zn_CS"/>
</dbReference>
<keyword evidence="2" id="KW-0479">Metal-binding</keyword>
<dbReference type="Pfam" id="PF00107">
    <property type="entry name" value="ADH_zinc_N"/>
    <property type="match status" value="1"/>
</dbReference>
<feature type="domain" description="Alcohol dehydrogenase-like N-terminal" evidence="4">
    <location>
        <begin position="23"/>
        <end position="139"/>
    </location>
</feature>
<proteinExistence type="inferred from homology"/>
<name>A0A562DIS7_RHORH</name>
<dbReference type="SUPFAM" id="SSF51735">
    <property type="entry name" value="NAD(P)-binding Rossmann-fold domains"/>
    <property type="match status" value="1"/>
</dbReference>
<evidence type="ECO:0000313" key="5">
    <source>
        <dbReference type="EMBL" id="TWH09569.1"/>
    </source>
</evidence>